<dbReference type="AlphaFoldDB" id="A0AAE0Y4G5"/>
<dbReference type="Proteomes" id="UP001283361">
    <property type="component" value="Unassembled WGS sequence"/>
</dbReference>
<protein>
    <submittedName>
        <fullName evidence="1">Uncharacterized protein</fullName>
    </submittedName>
</protein>
<accession>A0AAE0Y4G5</accession>
<sequence>LASTEPGPGHYLGMLSGAAIRGSESMWRPPVPRIMVPDESSSAPLSGFVCKDGDCKEENKEWTREIGYI</sequence>
<reference evidence="1" key="1">
    <citation type="journal article" date="2023" name="G3 (Bethesda)">
        <title>A reference genome for the long-term kleptoplast-retaining sea slug Elysia crispata morphotype clarki.</title>
        <authorList>
            <person name="Eastman K.E."/>
            <person name="Pendleton A.L."/>
            <person name="Shaikh M.A."/>
            <person name="Suttiyut T."/>
            <person name="Ogas R."/>
            <person name="Tomko P."/>
            <person name="Gavelis G."/>
            <person name="Widhalm J.R."/>
            <person name="Wisecaver J.H."/>
        </authorList>
    </citation>
    <scope>NUCLEOTIDE SEQUENCE</scope>
    <source>
        <strain evidence="1">ECLA1</strain>
    </source>
</reference>
<evidence type="ECO:0000313" key="1">
    <source>
        <dbReference type="EMBL" id="KAK3732569.1"/>
    </source>
</evidence>
<dbReference type="EMBL" id="JAWDGP010006953">
    <property type="protein sequence ID" value="KAK3732569.1"/>
    <property type="molecule type" value="Genomic_DNA"/>
</dbReference>
<feature type="non-terminal residue" evidence="1">
    <location>
        <position position="1"/>
    </location>
</feature>
<organism evidence="1 2">
    <name type="scientific">Elysia crispata</name>
    <name type="common">lettuce slug</name>
    <dbReference type="NCBI Taxonomy" id="231223"/>
    <lineage>
        <taxon>Eukaryota</taxon>
        <taxon>Metazoa</taxon>
        <taxon>Spiralia</taxon>
        <taxon>Lophotrochozoa</taxon>
        <taxon>Mollusca</taxon>
        <taxon>Gastropoda</taxon>
        <taxon>Heterobranchia</taxon>
        <taxon>Euthyneura</taxon>
        <taxon>Panpulmonata</taxon>
        <taxon>Sacoglossa</taxon>
        <taxon>Placobranchoidea</taxon>
        <taxon>Plakobranchidae</taxon>
        <taxon>Elysia</taxon>
    </lineage>
</organism>
<proteinExistence type="predicted"/>
<evidence type="ECO:0000313" key="2">
    <source>
        <dbReference type="Proteomes" id="UP001283361"/>
    </source>
</evidence>
<comment type="caution">
    <text evidence="1">The sequence shown here is derived from an EMBL/GenBank/DDBJ whole genome shotgun (WGS) entry which is preliminary data.</text>
</comment>
<keyword evidence="2" id="KW-1185">Reference proteome</keyword>
<gene>
    <name evidence="1" type="ORF">RRG08_062772</name>
</gene>
<name>A0AAE0Y4G5_9GAST</name>